<dbReference type="Pfam" id="PF20979">
    <property type="entry name" value="Arginosuc_syn_C"/>
    <property type="match status" value="1"/>
</dbReference>
<dbReference type="SUPFAM" id="SSF69864">
    <property type="entry name" value="Argininosuccinate synthetase, C-terminal domain"/>
    <property type="match status" value="1"/>
</dbReference>
<dbReference type="GO" id="GO:0005737">
    <property type="term" value="C:cytoplasm"/>
    <property type="evidence" value="ECO:0007669"/>
    <property type="project" value="TreeGrafter"/>
</dbReference>
<dbReference type="InterPro" id="IPR014729">
    <property type="entry name" value="Rossmann-like_a/b/a_fold"/>
</dbReference>
<evidence type="ECO:0000259" key="8">
    <source>
        <dbReference type="Pfam" id="PF00764"/>
    </source>
</evidence>
<dbReference type="PANTHER" id="PTHR11587">
    <property type="entry name" value="ARGININOSUCCINATE SYNTHASE"/>
    <property type="match status" value="1"/>
</dbReference>
<proteinExistence type="predicted"/>
<keyword evidence="5" id="KW-0028">Amino-acid biosynthesis</keyword>
<evidence type="ECO:0000256" key="5">
    <source>
        <dbReference type="ARBA" id="ARBA00022605"/>
    </source>
</evidence>
<dbReference type="InterPro" id="IPR048267">
    <property type="entry name" value="Arginosuc_syn_N"/>
</dbReference>
<evidence type="ECO:0000259" key="9">
    <source>
        <dbReference type="Pfam" id="PF20979"/>
    </source>
</evidence>
<dbReference type="InterPro" id="IPR018223">
    <property type="entry name" value="Arginosuc_synth_CS"/>
</dbReference>
<evidence type="ECO:0000256" key="7">
    <source>
        <dbReference type="ARBA" id="ARBA00022840"/>
    </source>
</evidence>
<organism evidence="10 11">
    <name type="scientific">Nannocystis pusilla</name>
    <dbReference type="NCBI Taxonomy" id="889268"/>
    <lineage>
        <taxon>Bacteria</taxon>
        <taxon>Pseudomonadati</taxon>
        <taxon>Myxococcota</taxon>
        <taxon>Polyangia</taxon>
        <taxon>Nannocystales</taxon>
        <taxon>Nannocystaceae</taxon>
        <taxon>Nannocystis</taxon>
    </lineage>
</organism>
<evidence type="ECO:0000313" key="11">
    <source>
        <dbReference type="Proteomes" id="UP001150924"/>
    </source>
</evidence>
<dbReference type="NCBIfam" id="TIGR00032">
    <property type="entry name" value="argG"/>
    <property type="match status" value="1"/>
</dbReference>
<evidence type="ECO:0000313" key="10">
    <source>
        <dbReference type="EMBL" id="MCY1005706.1"/>
    </source>
</evidence>
<comment type="pathway">
    <text evidence="1">Amino-acid biosynthesis; L-arginine biosynthesis; L-arginine from L-ornithine and carbamoyl phosphate: step 2/3.</text>
</comment>
<dbReference type="GO" id="GO:0000053">
    <property type="term" value="P:argininosuccinate metabolic process"/>
    <property type="evidence" value="ECO:0007669"/>
    <property type="project" value="TreeGrafter"/>
</dbReference>
<keyword evidence="4 10" id="KW-0436">Ligase</keyword>
<dbReference type="Pfam" id="PF00764">
    <property type="entry name" value="Arginosuc_synth"/>
    <property type="match status" value="1"/>
</dbReference>
<sequence length="409" mass="45251">MSQSTASNKKVVLAFSGGLDTSFCVPYLRERGYDVVTLFVDTGGVDDAERAYIEQRARDLGAVEHVTESGAQPIWDDVVVPLVIGGQLYQDVYPLLVSDRYIIVERALALCDARGTRVFAHGCTGMGNDQVRFDQTVRSLGDYDIVAPIRDIQHEHHAVRAYEAEYLQKLGHHVRPKTAKYSINVNLLGVTASGSEIDEFQAPGPETWQMCARPESWPRQPARIDIEFERGVAIKLDGEAMPGPEILRRLNERLGAYGVGRNIYTGDTTIGLKGRIVFECPGITGLMTAHRALEEAILTANQNGFKPLVAKKWVELVYRGFFFEPLKDDLEAFLRSSQTFVNGTVTLETAGGVVTPVAVRSEHILRNKGAVYAQSADWDAREAEGFIKLLGMSSTLSARVNPRRRPGQR</sequence>
<dbReference type="PROSITE" id="PS00564">
    <property type="entry name" value="ARGININOSUCCIN_SYN_1"/>
    <property type="match status" value="1"/>
</dbReference>
<keyword evidence="3" id="KW-0055">Arginine biosynthesis</keyword>
<feature type="domain" description="Arginosuccinate synthase C-terminal" evidence="9">
    <location>
        <begin position="181"/>
        <end position="395"/>
    </location>
</feature>
<dbReference type="InterPro" id="IPR024074">
    <property type="entry name" value="AS_cat/multimer_dom_body"/>
</dbReference>
<dbReference type="Gene3D" id="3.90.1260.10">
    <property type="entry name" value="Argininosuccinate synthetase, chain A, domain 2"/>
    <property type="match status" value="1"/>
</dbReference>
<dbReference type="Gene3D" id="3.40.50.620">
    <property type="entry name" value="HUPs"/>
    <property type="match status" value="1"/>
</dbReference>
<evidence type="ECO:0000256" key="2">
    <source>
        <dbReference type="ARBA" id="ARBA00012286"/>
    </source>
</evidence>
<dbReference type="InterPro" id="IPR023434">
    <property type="entry name" value="Arginosuc_synth_type_1_subfam"/>
</dbReference>
<evidence type="ECO:0000256" key="6">
    <source>
        <dbReference type="ARBA" id="ARBA00022741"/>
    </source>
</evidence>
<feature type="domain" description="Arginosuccinate synthase-like N-terminal" evidence="8">
    <location>
        <begin position="10"/>
        <end position="162"/>
    </location>
</feature>
<dbReference type="SUPFAM" id="SSF52402">
    <property type="entry name" value="Adenine nucleotide alpha hydrolases-like"/>
    <property type="match status" value="1"/>
</dbReference>
<keyword evidence="6" id="KW-0547">Nucleotide-binding</keyword>
<dbReference type="GO" id="GO:0005524">
    <property type="term" value="F:ATP binding"/>
    <property type="evidence" value="ECO:0007669"/>
    <property type="project" value="UniProtKB-KW"/>
</dbReference>
<keyword evidence="11" id="KW-1185">Reference proteome</keyword>
<dbReference type="EC" id="6.3.4.5" evidence="2"/>
<dbReference type="RefSeq" id="WP_267767480.1">
    <property type="nucleotide sequence ID" value="NZ_JAPNKE010000002.1"/>
</dbReference>
<evidence type="ECO:0000256" key="4">
    <source>
        <dbReference type="ARBA" id="ARBA00022598"/>
    </source>
</evidence>
<reference evidence="10" key="1">
    <citation type="submission" date="2022-11" db="EMBL/GenBank/DDBJ databases">
        <title>Minimal conservation of predation-associated metabolite biosynthetic gene clusters underscores biosynthetic potential of Myxococcota including descriptions for ten novel species: Archangium lansinium sp. nov., Myxococcus landrumus sp. nov., Nannocystis bai.</title>
        <authorList>
            <person name="Ahearne A."/>
            <person name="Stevens C."/>
            <person name="Phillips K."/>
        </authorList>
    </citation>
    <scope>NUCLEOTIDE SEQUENCE</scope>
    <source>
        <strain evidence="10">Na p29</strain>
    </source>
</reference>
<dbReference type="GO" id="GO:0006526">
    <property type="term" value="P:L-arginine biosynthetic process"/>
    <property type="evidence" value="ECO:0007669"/>
    <property type="project" value="UniProtKB-KW"/>
</dbReference>
<evidence type="ECO:0000256" key="1">
    <source>
        <dbReference type="ARBA" id="ARBA00004967"/>
    </source>
</evidence>
<dbReference type="InterPro" id="IPR048268">
    <property type="entry name" value="Arginosuc_syn_C"/>
</dbReference>
<dbReference type="InterPro" id="IPR001518">
    <property type="entry name" value="Arginosuc_synth"/>
</dbReference>
<evidence type="ECO:0000256" key="3">
    <source>
        <dbReference type="ARBA" id="ARBA00022571"/>
    </source>
</evidence>
<dbReference type="CDD" id="cd01999">
    <property type="entry name" value="ASS"/>
    <property type="match status" value="1"/>
</dbReference>
<dbReference type="AlphaFoldDB" id="A0A9X3ES14"/>
<dbReference type="NCBIfam" id="NF003385">
    <property type="entry name" value="PRK04527.1"/>
    <property type="match status" value="1"/>
</dbReference>
<keyword evidence="7" id="KW-0067">ATP-binding</keyword>
<protein>
    <recommendedName>
        <fullName evidence="2">argininosuccinate synthase</fullName>
        <ecNumber evidence="2">6.3.4.5</ecNumber>
    </recommendedName>
</protein>
<accession>A0A9X3ES14</accession>
<name>A0A9X3ES14_9BACT</name>
<dbReference type="EMBL" id="JAPNKE010000002">
    <property type="protein sequence ID" value="MCY1005706.1"/>
    <property type="molecule type" value="Genomic_DNA"/>
</dbReference>
<dbReference type="GO" id="GO:0000050">
    <property type="term" value="P:urea cycle"/>
    <property type="evidence" value="ECO:0007669"/>
    <property type="project" value="TreeGrafter"/>
</dbReference>
<comment type="caution">
    <text evidence="10">The sequence shown here is derived from an EMBL/GenBank/DDBJ whole genome shotgun (WGS) entry which is preliminary data.</text>
</comment>
<dbReference type="PANTHER" id="PTHR11587:SF2">
    <property type="entry name" value="ARGININOSUCCINATE SYNTHASE"/>
    <property type="match status" value="1"/>
</dbReference>
<gene>
    <name evidence="10" type="ORF">OV079_09040</name>
</gene>
<dbReference type="PROSITE" id="PS00565">
    <property type="entry name" value="ARGININOSUCCIN_SYN_2"/>
    <property type="match status" value="1"/>
</dbReference>
<dbReference type="GO" id="GO:0004055">
    <property type="term" value="F:argininosuccinate synthase activity"/>
    <property type="evidence" value="ECO:0007669"/>
    <property type="project" value="UniProtKB-EC"/>
</dbReference>
<dbReference type="Proteomes" id="UP001150924">
    <property type="component" value="Unassembled WGS sequence"/>
</dbReference>